<dbReference type="PANTHER" id="PTHR13308">
    <property type="entry name" value="NEDD4-BINDING PROTEIN 2-LIKE 1"/>
    <property type="match status" value="1"/>
</dbReference>
<evidence type="ECO:0000313" key="2">
    <source>
        <dbReference type="EMBL" id="CAB1422209.1"/>
    </source>
</evidence>
<evidence type="ECO:0008006" key="4">
    <source>
        <dbReference type="Google" id="ProtNLM"/>
    </source>
</evidence>
<name>A0A9N7YFC6_PLEPL</name>
<dbReference type="EMBL" id="CADEAL010000569">
    <property type="protein sequence ID" value="CAB1422209.1"/>
    <property type="molecule type" value="Genomic_DNA"/>
</dbReference>
<dbReference type="Gene3D" id="3.40.50.300">
    <property type="entry name" value="P-loop containing nucleotide triphosphate hydrolases"/>
    <property type="match status" value="1"/>
</dbReference>
<feature type="region of interest" description="Disordered" evidence="1">
    <location>
        <begin position="447"/>
        <end position="479"/>
    </location>
</feature>
<feature type="compositionally biased region" description="Basic and acidic residues" evidence="1">
    <location>
        <begin position="149"/>
        <end position="161"/>
    </location>
</feature>
<feature type="compositionally biased region" description="Polar residues" evidence="1">
    <location>
        <begin position="227"/>
        <end position="238"/>
    </location>
</feature>
<dbReference type="AlphaFoldDB" id="A0A9N7YFC6"/>
<feature type="compositionally biased region" description="Basic and acidic residues" evidence="1">
    <location>
        <begin position="30"/>
        <end position="48"/>
    </location>
</feature>
<dbReference type="InterPro" id="IPR027417">
    <property type="entry name" value="P-loop_NTPase"/>
</dbReference>
<dbReference type="GO" id="GO:0000122">
    <property type="term" value="P:negative regulation of transcription by RNA polymerase II"/>
    <property type="evidence" value="ECO:0007669"/>
    <property type="project" value="TreeGrafter"/>
</dbReference>
<dbReference type="GO" id="GO:0003714">
    <property type="term" value="F:transcription corepressor activity"/>
    <property type="evidence" value="ECO:0007669"/>
    <property type="project" value="TreeGrafter"/>
</dbReference>
<feature type="compositionally biased region" description="Basic and acidic residues" evidence="1">
    <location>
        <begin position="104"/>
        <end position="129"/>
    </location>
</feature>
<evidence type="ECO:0000313" key="3">
    <source>
        <dbReference type="Proteomes" id="UP001153269"/>
    </source>
</evidence>
<evidence type="ECO:0000256" key="1">
    <source>
        <dbReference type="SAM" id="MobiDB-lite"/>
    </source>
</evidence>
<organism evidence="2 3">
    <name type="scientific">Pleuronectes platessa</name>
    <name type="common">European plaice</name>
    <dbReference type="NCBI Taxonomy" id="8262"/>
    <lineage>
        <taxon>Eukaryota</taxon>
        <taxon>Metazoa</taxon>
        <taxon>Chordata</taxon>
        <taxon>Craniata</taxon>
        <taxon>Vertebrata</taxon>
        <taxon>Euteleostomi</taxon>
        <taxon>Actinopterygii</taxon>
        <taxon>Neopterygii</taxon>
        <taxon>Teleostei</taxon>
        <taxon>Neoteleostei</taxon>
        <taxon>Acanthomorphata</taxon>
        <taxon>Carangaria</taxon>
        <taxon>Pleuronectiformes</taxon>
        <taxon>Pleuronectoidei</taxon>
        <taxon>Pleuronectidae</taxon>
        <taxon>Pleuronectes</taxon>
    </lineage>
</organism>
<comment type="caution">
    <text evidence="2">The sequence shown here is derived from an EMBL/GenBank/DDBJ whole genome shotgun (WGS) entry which is preliminary data.</text>
</comment>
<dbReference type="PANTHER" id="PTHR13308:SF23">
    <property type="entry name" value="NEDD4-BINDING PROTEIN 2-LIKE 2"/>
    <property type="match status" value="1"/>
</dbReference>
<dbReference type="InterPro" id="IPR026302">
    <property type="entry name" value="NEDD4-bd_p2"/>
</dbReference>
<proteinExistence type="predicted"/>
<dbReference type="Proteomes" id="UP001153269">
    <property type="component" value="Unassembled WGS sequence"/>
</dbReference>
<protein>
    <recommendedName>
        <fullName evidence="4">NEDD4-binding protein 2-like 2</fullName>
    </recommendedName>
</protein>
<feature type="compositionally biased region" description="Basic residues" evidence="1">
    <location>
        <begin position="72"/>
        <end position="82"/>
    </location>
</feature>
<reference evidence="2" key="1">
    <citation type="submission" date="2020-03" db="EMBL/GenBank/DDBJ databases">
        <authorList>
            <person name="Weist P."/>
        </authorList>
    </citation>
    <scope>NUCLEOTIDE SEQUENCE</scope>
</reference>
<accession>A0A9N7YFC6</accession>
<gene>
    <name evidence="2" type="ORF">PLEPLA_LOCUS10098</name>
</gene>
<sequence length="479" mass="54303">MHEAWVYMMRGKSSNPYPSAVQRGRAGRGGGRDPRPVISDSTKRERVIKQVGLTSSTFIGPAFPPPTPAPKKVPKAKKPLKPKKLEKSKESKESNDIEDTLSEFYKELEKIDTPDGDDGNSRKPEERSARPQQMRVAGRERTYNAGHSAEADGWRRSEGERPASWPHWYDNGPYHPRGPRPGMDLNHQNQWRHPHPQHRPPNPGLHGPPFRHPPPPPAFQGPQNPNWSGSGPSNQYQEFSGIPSPNVRGPPSQVPYGEYHSDRDERVRSFDNGNRGHDQHRVFNSEAPAWEPQPHIRPPGSSLVLILLRGLPGSGKSTLARELLSTGPSGVILGTDDYFAHEDDYCYEPFLLGEAHEWNQKRAQDAMNDRRSPIIIDNTNIQAWEMKPYVKMALERGYQVDFCEPDTSWKLDPYELQRRNKHGVSQEKIARMLDRFKFPISIDTVLSSQEPPHVDQRPRPEPPQTMGGEQRAPVVDTRI</sequence>
<feature type="compositionally biased region" description="Basic and acidic residues" evidence="1">
    <location>
        <begin position="83"/>
        <end position="95"/>
    </location>
</feature>
<dbReference type="Pfam" id="PF13671">
    <property type="entry name" value="AAA_33"/>
    <property type="match status" value="1"/>
</dbReference>
<feature type="compositionally biased region" description="Pro residues" evidence="1">
    <location>
        <begin position="62"/>
        <end position="71"/>
    </location>
</feature>
<feature type="compositionally biased region" description="Basic and acidic residues" evidence="1">
    <location>
        <begin position="259"/>
        <end position="278"/>
    </location>
</feature>
<keyword evidence="3" id="KW-1185">Reference proteome</keyword>
<feature type="region of interest" description="Disordered" evidence="1">
    <location>
        <begin position="1"/>
        <end position="278"/>
    </location>
</feature>
<dbReference type="GO" id="GO:0005634">
    <property type="term" value="C:nucleus"/>
    <property type="evidence" value="ECO:0007669"/>
    <property type="project" value="TreeGrafter"/>
</dbReference>
<feature type="compositionally biased region" description="Pro residues" evidence="1">
    <location>
        <begin position="210"/>
        <end position="219"/>
    </location>
</feature>
<dbReference type="SUPFAM" id="SSF52540">
    <property type="entry name" value="P-loop containing nucleoside triphosphate hydrolases"/>
    <property type="match status" value="1"/>
</dbReference>